<feature type="transmembrane region" description="Helical" evidence="1">
    <location>
        <begin position="141"/>
        <end position="163"/>
    </location>
</feature>
<organism evidence="2 3">
    <name type="scientific">Sphingomonas lycopersici</name>
    <dbReference type="NCBI Taxonomy" id="2951807"/>
    <lineage>
        <taxon>Bacteria</taxon>
        <taxon>Pseudomonadati</taxon>
        <taxon>Pseudomonadota</taxon>
        <taxon>Alphaproteobacteria</taxon>
        <taxon>Sphingomonadales</taxon>
        <taxon>Sphingomonadaceae</taxon>
        <taxon>Sphingomonas</taxon>
    </lineage>
</organism>
<gene>
    <name evidence="2" type="ORF">NEE01_00150</name>
</gene>
<feature type="transmembrane region" description="Helical" evidence="1">
    <location>
        <begin position="114"/>
        <end position="135"/>
    </location>
</feature>
<sequence length="516" mass="54700">MNAASDGAAAPVAQRGAGGFGLVLRGGLVLVALLLLVDTGRWLAMAWSALHYAYDLDYGEGIVWQQMRNIVAGTGYGPLGTYPAIVYHYPPVYHLATAGIAGLFGLDQLIAGRLVSLLSTAASMALIALLIRSAIPRSETRLARAAAAAIGALSLPAFPAIVTWSMVMRVDMLGCALTLAGLALSVRAITRPALVPAAALAFVLAIYTKQTNIAAPLAALIGLWFVRPKSAFVLLGCCAALGLSALAVLVVASDGGFLRHILLYNINRLDLSQWRWLVGALLLQALLLAIAAVAMVHAWRRLTDAHAETLRARVTQDDSCAALLMLMLFAAVNAALLPLTLKSGASDNYLIIWSCGIAIFVGLGALPIVRAAERGVAPPSPLLLALLVLAPLLATYIPSARDIDPSEKQRLAAVVARIAASPRPVISDDMVLLIRAGRPVEYEPAIAAELAHGNLYDETGFVRMVRRGDFGFFLTRGDRGSGLYDARYNRRVADAIDAAYPRKEMVGNLVVHLPAR</sequence>
<feature type="transmembrane region" description="Helical" evidence="1">
    <location>
        <begin position="320"/>
        <end position="339"/>
    </location>
</feature>
<feature type="transmembrane region" description="Helical" evidence="1">
    <location>
        <begin position="170"/>
        <end position="189"/>
    </location>
</feature>
<keyword evidence="1" id="KW-0472">Membrane</keyword>
<feature type="transmembrane region" description="Helical" evidence="1">
    <location>
        <begin position="232"/>
        <end position="253"/>
    </location>
</feature>
<keyword evidence="1" id="KW-0812">Transmembrane</keyword>
<dbReference type="EC" id="2.4.-.-" evidence="2"/>
<keyword evidence="1" id="KW-1133">Transmembrane helix</keyword>
<evidence type="ECO:0000256" key="1">
    <source>
        <dbReference type="SAM" id="Phobius"/>
    </source>
</evidence>
<keyword evidence="3" id="KW-1185">Reference proteome</keyword>
<dbReference type="RefSeq" id="WP_265267234.1">
    <property type="nucleotide sequence ID" value="NZ_JANFAV010000001.1"/>
</dbReference>
<keyword evidence="2" id="KW-0328">Glycosyltransferase</keyword>
<evidence type="ECO:0000313" key="2">
    <source>
        <dbReference type="EMBL" id="MCW6533184.1"/>
    </source>
</evidence>
<dbReference type="Proteomes" id="UP001165565">
    <property type="component" value="Unassembled WGS sequence"/>
</dbReference>
<protein>
    <submittedName>
        <fullName evidence="2">Glycosyltransferase family 39 protein</fullName>
        <ecNumber evidence="2">2.4.-.-</ecNumber>
    </submittedName>
</protein>
<dbReference type="AlphaFoldDB" id="A0AA41ZA92"/>
<feature type="transmembrane region" description="Helical" evidence="1">
    <location>
        <begin position="20"/>
        <end position="37"/>
    </location>
</feature>
<feature type="transmembrane region" description="Helical" evidence="1">
    <location>
        <begin position="195"/>
        <end position="225"/>
    </location>
</feature>
<name>A0AA41ZA92_9SPHN</name>
<comment type="caution">
    <text evidence="2">The sequence shown here is derived from an EMBL/GenBank/DDBJ whole genome shotgun (WGS) entry which is preliminary data.</text>
</comment>
<feature type="transmembrane region" description="Helical" evidence="1">
    <location>
        <begin position="351"/>
        <end position="369"/>
    </location>
</feature>
<dbReference type="GO" id="GO:0016757">
    <property type="term" value="F:glycosyltransferase activity"/>
    <property type="evidence" value="ECO:0007669"/>
    <property type="project" value="UniProtKB-KW"/>
</dbReference>
<reference evidence="2" key="1">
    <citation type="submission" date="2022-06" db="EMBL/GenBank/DDBJ databases">
        <title>Sphingomonas sp. nov. isolated from rhizosphere soil of tomato.</title>
        <authorList>
            <person name="Dong H."/>
            <person name="Gao R."/>
        </authorList>
    </citation>
    <scope>NUCLEOTIDE SEQUENCE</scope>
    <source>
        <strain evidence="2">MMSM24</strain>
    </source>
</reference>
<feature type="transmembrane region" description="Helical" evidence="1">
    <location>
        <begin position="381"/>
        <end position="399"/>
    </location>
</feature>
<accession>A0AA41ZA92</accession>
<feature type="transmembrane region" description="Helical" evidence="1">
    <location>
        <begin position="273"/>
        <end position="299"/>
    </location>
</feature>
<keyword evidence="2" id="KW-0808">Transferase</keyword>
<dbReference type="EMBL" id="JANFAV010000001">
    <property type="protein sequence ID" value="MCW6533184.1"/>
    <property type="molecule type" value="Genomic_DNA"/>
</dbReference>
<evidence type="ECO:0000313" key="3">
    <source>
        <dbReference type="Proteomes" id="UP001165565"/>
    </source>
</evidence>
<proteinExistence type="predicted"/>